<proteinExistence type="predicted"/>
<dbReference type="AlphaFoldDB" id="A0A9Q1F093"/>
<sequence>MVTDQRTHDSDPYRYPPRLTTLLSNVLDRRHTDARSPSSSSRIRTDCLDKSESCRTPKHISFLQNGSLPGQGSDVRYLACLVSKERA</sequence>
<evidence type="ECO:0000313" key="3">
    <source>
        <dbReference type="Proteomes" id="UP001152622"/>
    </source>
</evidence>
<dbReference type="Proteomes" id="UP001152622">
    <property type="component" value="Chromosome 10"/>
</dbReference>
<feature type="region of interest" description="Disordered" evidence="1">
    <location>
        <begin position="26"/>
        <end position="46"/>
    </location>
</feature>
<organism evidence="2 3">
    <name type="scientific">Synaphobranchus kaupii</name>
    <name type="common">Kaup's arrowtooth eel</name>
    <dbReference type="NCBI Taxonomy" id="118154"/>
    <lineage>
        <taxon>Eukaryota</taxon>
        <taxon>Metazoa</taxon>
        <taxon>Chordata</taxon>
        <taxon>Craniata</taxon>
        <taxon>Vertebrata</taxon>
        <taxon>Euteleostomi</taxon>
        <taxon>Actinopterygii</taxon>
        <taxon>Neopterygii</taxon>
        <taxon>Teleostei</taxon>
        <taxon>Anguilliformes</taxon>
        <taxon>Synaphobranchidae</taxon>
        <taxon>Synaphobranchus</taxon>
    </lineage>
</organism>
<dbReference type="EMBL" id="JAINUF010000010">
    <property type="protein sequence ID" value="KAJ8348483.1"/>
    <property type="molecule type" value="Genomic_DNA"/>
</dbReference>
<keyword evidence="3" id="KW-1185">Reference proteome</keyword>
<protein>
    <submittedName>
        <fullName evidence="2">Uncharacterized protein</fullName>
    </submittedName>
</protein>
<gene>
    <name evidence="2" type="ORF">SKAU_G00270720</name>
</gene>
<evidence type="ECO:0000313" key="2">
    <source>
        <dbReference type="EMBL" id="KAJ8348483.1"/>
    </source>
</evidence>
<evidence type="ECO:0000256" key="1">
    <source>
        <dbReference type="SAM" id="MobiDB-lite"/>
    </source>
</evidence>
<accession>A0A9Q1F093</accession>
<comment type="caution">
    <text evidence="2">The sequence shown here is derived from an EMBL/GenBank/DDBJ whole genome shotgun (WGS) entry which is preliminary data.</text>
</comment>
<reference evidence="2" key="1">
    <citation type="journal article" date="2023" name="Science">
        <title>Genome structures resolve the early diversification of teleost fishes.</title>
        <authorList>
            <person name="Parey E."/>
            <person name="Louis A."/>
            <person name="Montfort J."/>
            <person name="Bouchez O."/>
            <person name="Roques C."/>
            <person name="Iampietro C."/>
            <person name="Lluch J."/>
            <person name="Castinel A."/>
            <person name="Donnadieu C."/>
            <person name="Desvignes T."/>
            <person name="Floi Bucao C."/>
            <person name="Jouanno E."/>
            <person name="Wen M."/>
            <person name="Mejri S."/>
            <person name="Dirks R."/>
            <person name="Jansen H."/>
            <person name="Henkel C."/>
            <person name="Chen W.J."/>
            <person name="Zahm M."/>
            <person name="Cabau C."/>
            <person name="Klopp C."/>
            <person name="Thompson A.W."/>
            <person name="Robinson-Rechavi M."/>
            <person name="Braasch I."/>
            <person name="Lecointre G."/>
            <person name="Bobe J."/>
            <person name="Postlethwait J.H."/>
            <person name="Berthelot C."/>
            <person name="Roest Crollius H."/>
            <person name="Guiguen Y."/>
        </authorList>
    </citation>
    <scope>NUCLEOTIDE SEQUENCE</scope>
    <source>
        <strain evidence="2">WJC10195</strain>
    </source>
</reference>
<name>A0A9Q1F093_SYNKA</name>